<dbReference type="Proteomes" id="UP000770661">
    <property type="component" value="Unassembled WGS sequence"/>
</dbReference>
<dbReference type="Gene3D" id="3.30.70.270">
    <property type="match status" value="1"/>
</dbReference>
<comment type="caution">
    <text evidence="2">The sequence shown here is derived from an EMBL/GenBank/DDBJ whole genome shotgun (WGS) entry which is preliminary data.</text>
</comment>
<dbReference type="InterPro" id="IPR000477">
    <property type="entry name" value="RT_dom"/>
</dbReference>
<dbReference type="InterPro" id="IPR043128">
    <property type="entry name" value="Rev_trsase/Diguanyl_cyclase"/>
</dbReference>
<dbReference type="Pfam" id="PF26215">
    <property type="entry name" value="HTH_animal"/>
    <property type="match status" value="1"/>
</dbReference>
<dbReference type="PANTHER" id="PTHR47027:SF24">
    <property type="entry name" value="RIBONUCLEASE H"/>
    <property type="match status" value="1"/>
</dbReference>
<evidence type="ECO:0000313" key="2">
    <source>
        <dbReference type="EMBL" id="KAG0725278.1"/>
    </source>
</evidence>
<gene>
    <name evidence="2" type="ORF">GWK47_038943</name>
</gene>
<sequence length="734" mass="82179">MCPRFHSHRVGLQSQLLALNVTTFDLPTLLAAAGVPPSRQHAVILLNCAFLRKTGFPKGCIGERPRSRRGFVSTETLEKIEESRAARLAGNQDQHRALSRRTRTPLGRDKERYVRSLAEDVEGRLNANDLRPAYRALKKLRSKSPSRASAIRTADGRLVSDMDGQMARWAEYFGQLFTVDPPTEQLHTTGLQAVDADPPIDETAPSLDKVREAVAKLRGGKAAGVCNISAELHKAGGEAMIRGLHAVLTAVWQSGTIPPDWKRGLVVLIWKGKGDRQDCNNYRGITLLSVPGKVLAHLLLTRIRSHLVKHQRPQQSGFTPGKSTTDRILALRVLVERRREFRQGMLAAYVDLKKAFDSVHRESLWDLLRLRGIPARTIGLITALYSGTESAVKCGAGVSSFFLVNTEVRQGCVLAPSLFNACMNWVLDKVVDQSDCGASVGNTKLTDLVFADDAVIFAESLEVLVMALEALYEEAKPLGLEVSWLKTKVQVFGDLLDEAVQSVHACGEDFEILESFTYLGSVVHNDGGSRQEVLRRIGISHGVMDSLSGSIWRCRYLCRRTKIRIFKSLVIPVLLYGCLTFTIESSSDKSMQFLDVLVTQKEESFITNVYVKPTNTGHSLNGESEYPQRYKDSTIGAYIRRALTHCSTWQLMHKEIERSTQVLINNGFSDRDINRQTKKILENWYNPNATKKSQDITIFYRAFFSTAHQEEERIISQIVHRNVKPADQERRIKL</sequence>
<dbReference type="PROSITE" id="PS50878">
    <property type="entry name" value="RT_POL"/>
    <property type="match status" value="1"/>
</dbReference>
<dbReference type="CDD" id="cd01650">
    <property type="entry name" value="RT_nLTR_like"/>
    <property type="match status" value="1"/>
</dbReference>
<feature type="domain" description="Reverse transcriptase" evidence="1">
    <location>
        <begin position="250"/>
        <end position="523"/>
    </location>
</feature>
<reference evidence="2" key="1">
    <citation type="submission" date="2020-07" db="EMBL/GenBank/DDBJ databases">
        <title>The High-quality genome of the commercially important snow crab, Chionoecetes opilio.</title>
        <authorList>
            <person name="Jeong J.-H."/>
            <person name="Ryu S."/>
        </authorList>
    </citation>
    <scope>NUCLEOTIDE SEQUENCE</scope>
    <source>
        <strain evidence="2">MADBK_172401_WGS</strain>
        <tissue evidence="2">Digestive gland</tissue>
    </source>
</reference>
<dbReference type="Pfam" id="PF00078">
    <property type="entry name" value="RVT_1"/>
    <property type="match status" value="1"/>
</dbReference>
<dbReference type="GO" id="GO:0071897">
    <property type="term" value="P:DNA biosynthetic process"/>
    <property type="evidence" value="ECO:0007669"/>
    <property type="project" value="UniProtKB-ARBA"/>
</dbReference>
<evidence type="ECO:0000313" key="3">
    <source>
        <dbReference type="Proteomes" id="UP000770661"/>
    </source>
</evidence>
<keyword evidence="3" id="KW-1185">Reference proteome</keyword>
<protein>
    <submittedName>
        <fullName evidence="2">LINE-1 retrotransposable element ORF2 protein</fullName>
    </submittedName>
</protein>
<evidence type="ECO:0000259" key="1">
    <source>
        <dbReference type="PROSITE" id="PS50878"/>
    </source>
</evidence>
<dbReference type="AlphaFoldDB" id="A0A8J4YEU6"/>
<proteinExistence type="predicted"/>
<organism evidence="2 3">
    <name type="scientific">Chionoecetes opilio</name>
    <name type="common">Atlantic snow crab</name>
    <name type="synonym">Cancer opilio</name>
    <dbReference type="NCBI Taxonomy" id="41210"/>
    <lineage>
        <taxon>Eukaryota</taxon>
        <taxon>Metazoa</taxon>
        <taxon>Ecdysozoa</taxon>
        <taxon>Arthropoda</taxon>
        <taxon>Crustacea</taxon>
        <taxon>Multicrustacea</taxon>
        <taxon>Malacostraca</taxon>
        <taxon>Eumalacostraca</taxon>
        <taxon>Eucarida</taxon>
        <taxon>Decapoda</taxon>
        <taxon>Pleocyemata</taxon>
        <taxon>Brachyura</taxon>
        <taxon>Eubrachyura</taxon>
        <taxon>Majoidea</taxon>
        <taxon>Majidae</taxon>
        <taxon>Chionoecetes</taxon>
    </lineage>
</organism>
<dbReference type="EMBL" id="JACEEZ010005767">
    <property type="protein sequence ID" value="KAG0725278.1"/>
    <property type="molecule type" value="Genomic_DNA"/>
</dbReference>
<dbReference type="InterPro" id="IPR058912">
    <property type="entry name" value="HTH_animal"/>
</dbReference>
<name>A0A8J4YEU6_CHIOP</name>
<accession>A0A8J4YEU6</accession>
<dbReference type="PANTHER" id="PTHR47027">
    <property type="entry name" value="REVERSE TRANSCRIPTASE DOMAIN-CONTAINING PROTEIN"/>
    <property type="match status" value="1"/>
</dbReference>
<dbReference type="SUPFAM" id="SSF56672">
    <property type="entry name" value="DNA/RNA polymerases"/>
    <property type="match status" value="1"/>
</dbReference>
<dbReference type="InterPro" id="IPR043502">
    <property type="entry name" value="DNA/RNA_pol_sf"/>
</dbReference>
<dbReference type="OrthoDB" id="6380667at2759"/>